<dbReference type="Proteomes" id="UP000550401">
    <property type="component" value="Unassembled WGS sequence"/>
</dbReference>
<gene>
    <name evidence="2" type="ORF">FHW12_003296</name>
</gene>
<evidence type="ECO:0000256" key="1">
    <source>
        <dbReference type="SAM" id="Coils"/>
    </source>
</evidence>
<dbReference type="AlphaFoldDB" id="A0A839F7L5"/>
<accession>A0A839F7L5</accession>
<proteinExistence type="predicted"/>
<feature type="coiled-coil region" evidence="1">
    <location>
        <begin position="24"/>
        <end position="58"/>
    </location>
</feature>
<name>A0A839F7L5_9GAMM</name>
<protein>
    <submittedName>
        <fullName evidence="2">SRNA-binding protein</fullName>
    </submittedName>
</protein>
<sequence>MSKPYWVCALALAMTACSSGSDKNAATAEDLEHADRVAKEAEAQLQKNEAELKKSMREMLAAVGKSCDRVKEFEQESDTRLKITCSYNGDVIHYVVDKSSNTIEER</sequence>
<evidence type="ECO:0000313" key="3">
    <source>
        <dbReference type="Proteomes" id="UP000550401"/>
    </source>
</evidence>
<dbReference type="EMBL" id="JACGXL010000005">
    <property type="protein sequence ID" value="MBA8889060.1"/>
    <property type="molecule type" value="Genomic_DNA"/>
</dbReference>
<dbReference type="PROSITE" id="PS51257">
    <property type="entry name" value="PROKAR_LIPOPROTEIN"/>
    <property type="match status" value="1"/>
</dbReference>
<comment type="caution">
    <text evidence="2">The sequence shown here is derived from an EMBL/GenBank/DDBJ whole genome shotgun (WGS) entry which is preliminary data.</text>
</comment>
<evidence type="ECO:0000313" key="2">
    <source>
        <dbReference type="EMBL" id="MBA8889060.1"/>
    </source>
</evidence>
<keyword evidence="3" id="KW-1185">Reference proteome</keyword>
<organism evidence="2 3">
    <name type="scientific">Dokdonella fugitiva</name>
    <dbReference type="NCBI Taxonomy" id="328517"/>
    <lineage>
        <taxon>Bacteria</taxon>
        <taxon>Pseudomonadati</taxon>
        <taxon>Pseudomonadota</taxon>
        <taxon>Gammaproteobacteria</taxon>
        <taxon>Lysobacterales</taxon>
        <taxon>Rhodanobacteraceae</taxon>
        <taxon>Dokdonella</taxon>
    </lineage>
</organism>
<reference evidence="2 3" key="1">
    <citation type="submission" date="2020-07" db="EMBL/GenBank/DDBJ databases">
        <title>Genomic Encyclopedia of Type Strains, Phase IV (KMG-V): Genome sequencing to study the core and pangenomes of soil and plant-associated prokaryotes.</title>
        <authorList>
            <person name="Whitman W."/>
        </authorList>
    </citation>
    <scope>NUCLEOTIDE SEQUENCE [LARGE SCALE GENOMIC DNA]</scope>
    <source>
        <strain evidence="2 3">RH2WT43</strain>
    </source>
</reference>
<keyword evidence="1" id="KW-0175">Coiled coil</keyword>
<dbReference type="RefSeq" id="WP_182532097.1">
    <property type="nucleotide sequence ID" value="NZ_JACGXL010000005.1"/>
</dbReference>